<dbReference type="WBParaSite" id="GPLIN_000438000">
    <property type="protein sequence ID" value="GPLIN_000438000"/>
    <property type="gene ID" value="GPLIN_000438000"/>
</dbReference>
<evidence type="ECO:0000259" key="2">
    <source>
        <dbReference type="PROSITE" id="PS50188"/>
    </source>
</evidence>
<dbReference type="Pfam" id="PF00651">
    <property type="entry name" value="BTB"/>
    <property type="match status" value="1"/>
</dbReference>
<dbReference type="Gene3D" id="2.60.120.920">
    <property type="match status" value="1"/>
</dbReference>
<keyword evidence="3" id="KW-1185">Reference proteome</keyword>
<dbReference type="InterPro" id="IPR003877">
    <property type="entry name" value="SPRY_dom"/>
</dbReference>
<dbReference type="AlphaFoldDB" id="A0A183BUU4"/>
<proteinExistence type="predicted"/>
<dbReference type="InterPro" id="IPR044736">
    <property type="entry name" value="Gid1/RanBPM/SPLA_SPRY"/>
</dbReference>
<feature type="domain" description="BTB" evidence="1">
    <location>
        <begin position="28"/>
        <end position="85"/>
    </location>
</feature>
<dbReference type="InterPro" id="IPR013320">
    <property type="entry name" value="ConA-like_dom_sf"/>
</dbReference>
<dbReference type="PROSITE" id="PS50097">
    <property type="entry name" value="BTB"/>
    <property type="match status" value="1"/>
</dbReference>
<dbReference type="Pfam" id="PF00622">
    <property type="entry name" value="SPRY"/>
    <property type="match status" value="1"/>
</dbReference>
<dbReference type="PROSITE" id="PS50188">
    <property type="entry name" value="B302_SPRY"/>
    <property type="match status" value="1"/>
</dbReference>
<dbReference type="GO" id="GO:0022008">
    <property type="term" value="P:neurogenesis"/>
    <property type="evidence" value="ECO:0007669"/>
    <property type="project" value="TreeGrafter"/>
</dbReference>
<sequence>MPKPNSLVGRMKHLLDTGNEADVHFLLLAAHKAILVVASDVFEAMFPFNARNADPSEETKPVEVPDVKVSAFKAMLSFIYADDLSGLNGDNAIAVLYAAKKYDLPELVDACLNFPIPELSNIFLAYDETRFLGEERCIFRHEFLRPVATVSPVSSRVEVSWSDFGCQRNARTLARVVVQICAYAWRKQSSAVDHNIASTLSRRASRFSVERKSTFCSLALRWADEKCHQNGKEPSAANRRAMLGPALYKIRFPFISQEDFSDNIVPSGVLTDAEKLSIVLHLHYSRPDHALPKPYQLQFPTNGRAGTKSVPTLQNRWDSSACHKDLTLIEPKRLIAQYTGESNDWRSVLAERPISKGKFGIFYYEVTILEEWGSAVLIGLAPKQMSLEKIVGVCEGTYAYASRGILWGHEVEGCSHFNGRPYIEGKPKFEDGDVIGCGVNLATCQIIYTKNGRRLSEKEK</sequence>
<evidence type="ECO:0000259" key="1">
    <source>
        <dbReference type="PROSITE" id="PS50097"/>
    </source>
</evidence>
<feature type="domain" description="B30.2/SPRY" evidence="2">
    <location>
        <begin position="295"/>
        <end position="460"/>
    </location>
</feature>
<dbReference type="InterPro" id="IPR000210">
    <property type="entry name" value="BTB/POZ_dom"/>
</dbReference>
<dbReference type="CDD" id="cd12885">
    <property type="entry name" value="SPRY_RanBP_like"/>
    <property type="match status" value="1"/>
</dbReference>
<organism evidence="3 4">
    <name type="scientific">Globodera pallida</name>
    <name type="common">Potato cyst nematode worm</name>
    <name type="synonym">Heterodera pallida</name>
    <dbReference type="NCBI Taxonomy" id="36090"/>
    <lineage>
        <taxon>Eukaryota</taxon>
        <taxon>Metazoa</taxon>
        <taxon>Ecdysozoa</taxon>
        <taxon>Nematoda</taxon>
        <taxon>Chromadorea</taxon>
        <taxon>Rhabditida</taxon>
        <taxon>Tylenchina</taxon>
        <taxon>Tylenchomorpha</taxon>
        <taxon>Tylenchoidea</taxon>
        <taxon>Heteroderidae</taxon>
        <taxon>Heteroderinae</taxon>
        <taxon>Globodera</taxon>
    </lineage>
</organism>
<dbReference type="InterPro" id="IPR011333">
    <property type="entry name" value="SKP1/BTB/POZ_sf"/>
</dbReference>
<dbReference type="GO" id="GO:0000932">
    <property type="term" value="C:P-body"/>
    <property type="evidence" value="ECO:0007669"/>
    <property type="project" value="TreeGrafter"/>
</dbReference>
<dbReference type="Proteomes" id="UP000050741">
    <property type="component" value="Unassembled WGS sequence"/>
</dbReference>
<dbReference type="PANTHER" id="PTHR45774">
    <property type="entry name" value="BTB/POZ DOMAIN-CONTAINING"/>
    <property type="match status" value="1"/>
</dbReference>
<accession>A0A183BUU4</accession>
<dbReference type="InterPro" id="IPR043136">
    <property type="entry name" value="B30.2/SPRY_sf"/>
</dbReference>
<evidence type="ECO:0000313" key="4">
    <source>
        <dbReference type="WBParaSite" id="GPLIN_000438000"/>
    </source>
</evidence>
<dbReference type="PANTHER" id="PTHR45774:SF3">
    <property type="entry name" value="BTB (POZ) DOMAIN-CONTAINING 2B-RELATED"/>
    <property type="match status" value="1"/>
</dbReference>
<dbReference type="SMART" id="SM00225">
    <property type="entry name" value="BTB"/>
    <property type="match status" value="1"/>
</dbReference>
<reference evidence="3" key="1">
    <citation type="submission" date="2013-12" db="EMBL/GenBank/DDBJ databases">
        <authorList>
            <person name="Aslett M."/>
        </authorList>
    </citation>
    <scope>NUCLEOTIDE SEQUENCE [LARGE SCALE GENOMIC DNA]</scope>
    <source>
        <strain evidence="3">Lindley</strain>
    </source>
</reference>
<dbReference type="InterPro" id="IPR001870">
    <property type="entry name" value="B30.2/SPRY"/>
</dbReference>
<reference evidence="3" key="2">
    <citation type="submission" date="2014-05" db="EMBL/GenBank/DDBJ databases">
        <title>The genome and life-stage specific transcriptomes of Globodera pallida elucidate key aspects of plant parasitism by a cyst nematode.</title>
        <authorList>
            <person name="Cotton J.A."/>
            <person name="Lilley C.J."/>
            <person name="Jones L.M."/>
            <person name="Kikuchi T."/>
            <person name="Reid A.J."/>
            <person name="Thorpe P."/>
            <person name="Tsai I.J."/>
            <person name="Beasley H."/>
            <person name="Blok V."/>
            <person name="Cock P.J.A."/>
            <person name="Van den Akker S.E."/>
            <person name="Holroyd N."/>
            <person name="Hunt M."/>
            <person name="Mantelin S."/>
            <person name="Naghra H."/>
            <person name="Pain A."/>
            <person name="Palomares-Rius J.E."/>
            <person name="Zarowiecki M."/>
            <person name="Berriman M."/>
            <person name="Jones J.T."/>
            <person name="Urwin P.E."/>
        </authorList>
    </citation>
    <scope>NUCLEOTIDE SEQUENCE [LARGE SCALE GENOMIC DNA]</scope>
    <source>
        <strain evidence="3">Lindley</strain>
    </source>
</reference>
<reference evidence="4" key="3">
    <citation type="submission" date="2016-06" db="UniProtKB">
        <authorList>
            <consortium name="WormBaseParasite"/>
        </authorList>
    </citation>
    <scope>IDENTIFICATION</scope>
</reference>
<dbReference type="SUPFAM" id="SSF54695">
    <property type="entry name" value="POZ domain"/>
    <property type="match status" value="1"/>
</dbReference>
<dbReference type="Gene3D" id="3.30.710.10">
    <property type="entry name" value="Potassium Channel Kv1.1, Chain A"/>
    <property type="match status" value="1"/>
</dbReference>
<protein>
    <submittedName>
        <fullName evidence="4">BTB domain-containing protein</fullName>
    </submittedName>
</protein>
<dbReference type="SUPFAM" id="SSF49899">
    <property type="entry name" value="Concanavalin A-like lectins/glucanases"/>
    <property type="match status" value="1"/>
</dbReference>
<name>A0A183BUU4_GLOPA</name>
<dbReference type="GO" id="GO:0005829">
    <property type="term" value="C:cytosol"/>
    <property type="evidence" value="ECO:0007669"/>
    <property type="project" value="TreeGrafter"/>
</dbReference>
<evidence type="ECO:0000313" key="3">
    <source>
        <dbReference type="Proteomes" id="UP000050741"/>
    </source>
</evidence>